<gene>
    <name evidence="7" type="ORF">D1345_19990</name>
</gene>
<evidence type="ECO:0000259" key="6">
    <source>
        <dbReference type="Pfam" id="PF09864"/>
    </source>
</evidence>
<protein>
    <recommendedName>
        <fullName evidence="6">C-type lysozyme inhibitor domain-containing protein</fullName>
    </recommendedName>
</protein>
<organism evidence="7 8">
    <name type="scientific">Chromobacterium rhizoryzae</name>
    <dbReference type="NCBI Taxonomy" id="1778675"/>
    <lineage>
        <taxon>Bacteria</taxon>
        <taxon>Pseudomonadati</taxon>
        <taxon>Pseudomonadota</taxon>
        <taxon>Betaproteobacteria</taxon>
        <taxon>Neisseriales</taxon>
        <taxon>Chromobacteriaceae</taxon>
        <taxon>Chromobacterium</taxon>
    </lineage>
</organism>
<dbReference type="KEGG" id="crz:D1345_19990"/>
<evidence type="ECO:0000256" key="4">
    <source>
        <dbReference type="ARBA" id="ARBA00023288"/>
    </source>
</evidence>
<dbReference type="Gene3D" id="2.40.128.200">
    <property type="match status" value="1"/>
</dbReference>
<evidence type="ECO:0000256" key="2">
    <source>
        <dbReference type="ARBA" id="ARBA00023136"/>
    </source>
</evidence>
<dbReference type="SUPFAM" id="SSF141488">
    <property type="entry name" value="YdhA-like"/>
    <property type="match status" value="1"/>
</dbReference>
<accession>A0AAD0RUX8</accession>
<feature type="signal peptide" evidence="5">
    <location>
        <begin position="1"/>
        <end position="28"/>
    </location>
</feature>
<dbReference type="InterPro" id="IPR018660">
    <property type="entry name" value="MliC"/>
</dbReference>
<keyword evidence="2" id="KW-0472">Membrane</keyword>
<feature type="chain" id="PRO_5042141237" description="C-type lysozyme inhibitor domain-containing protein" evidence="5">
    <location>
        <begin position="29"/>
        <end position="125"/>
    </location>
</feature>
<keyword evidence="1 5" id="KW-0732">Signal</keyword>
<evidence type="ECO:0000256" key="5">
    <source>
        <dbReference type="SAM" id="SignalP"/>
    </source>
</evidence>
<evidence type="ECO:0000313" key="7">
    <source>
        <dbReference type="EMBL" id="AXT48304.1"/>
    </source>
</evidence>
<name>A0AAD0RUX8_9NEIS</name>
<dbReference type="AlphaFoldDB" id="A0AAD0RUX8"/>
<keyword evidence="4" id="KW-0449">Lipoprotein</keyword>
<sequence>MEGKGGSMKAWKSALLGATLLSASCAAAASASADTAMQTVKYRCNGSKMVVVEYPIQNSDAAIRLSWNNHRYRLTPTKVAQGERYISQQLIWSLLDEQARLTTRGGRVLAQSCHKIQLQATADDA</sequence>
<keyword evidence="3" id="KW-0564">Palmitate</keyword>
<proteinExistence type="predicted"/>
<dbReference type="Proteomes" id="UP000259465">
    <property type="component" value="Chromosome"/>
</dbReference>
<dbReference type="Pfam" id="PF09864">
    <property type="entry name" value="MliC"/>
    <property type="match status" value="1"/>
</dbReference>
<dbReference type="PROSITE" id="PS51257">
    <property type="entry name" value="PROKAR_LIPOPROTEIN"/>
    <property type="match status" value="1"/>
</dbReference>
<evidence type="ECO:0000256" key="1">
    <source>
        <dbReference type="ARBA" id="ARBA00022729"/>
    </source>
</evidence>
<dbReference type="InterPro" id="IPR036328">
    <property type="entry name" value="MliC_sf"/>
</dbReference>
<feature type="domain" description="C-type lysozyme inhibitor" evidence="6">
    <location>
        <begin position="42"/>
        <end position="105"/>
    </location>
</feature>
<dbReference type="EMBL" id="CP031968">
    <property type="protein sequence ID" value="AXT48304.1"/>
    <property type="molecule type" value="Genomic_DNA"/>
</dbReference>
<evidence type="ECO:0000313" key="8">
    <source>
        <dbReference type="Proteomes" id="UP000259465"/>
    </source>
</evidence>
<keyword evidence="8" id="KW-1185">Reference proteome</keyword>
<evidence type="ECO:0000256" key="3">
    <source>
        <dbReference type="ARBA" id="ARBA00023139"/>
    </source>
</evidence>
<reference evidence="7 8" key="1">
    <citation type="submission" date="2018-08" db="EMBL/GenBank/DDBJ databases">
        <title>Complete genome sequence of JP2-74.</title>
        <authorList>
            <person name="Wu L."/>
        </authorList>
    </citation>
    <scope>NUCLEOTIDE SEQUENCE [LARGE SCALE GENOMIC DNA]</scope>
    <source>
        <strain evidence="7 8">JP2-74</strain>
    </source>
</reference>